<keyword evidence="3 10" id="KW-0378">Hydrolase</keyword>
<keyword evidence="6" id="KW-0413">Isomerase</keyword>
<feature type="binding site" evidence="10">
    <location>
        <begin position="32"/>
        <end position="39"/>
    </location>
    <ligand>
        <name>ATP</name>
        <dbReference type="ChEBI" id="CHEBI:30616"/>
    </ligand>
</feature>
<evidence type="ECO:0000313" key="13">
    <source>
        <dbReference type="Proteomes" id="UP000184231"/>
    </source>
</evidence>
<dbReference type="GO" id="GO:0005829">
    <property type="term" value="C:cytosol"/>
    <property type="evidence" value="ECO:0007669"/>
    <property type="project" value="TreeGrafter"/>
</dbReference>
<dbReference type="InterPro" id="IPR014017">
    <property type="entry name" value="DNA_helicase_UvrD-like_C"/>
</dbReference>
<dbReference type="SUPFAM" id="SSF52540">
    <property type="entry name" value="P-loop containing nucleoside triphosphate hydrolases"/>
    <property type="match status" value="1"/>
</dbReference>
<dbReference type="RefSeq" id="WP_072763251.1">
    <property type="nucleotide sequence ID" value="NZ_FQYX01000004.1"/>
</dbReference>
<keyword evidence="13" id="KW-1185">Reference proteome</keyword>
<comment type="catalytic activity">
    <reaction evidence="9">
        <text>ATP + H2O = ADP + phosphate + H(+)</text>
        <dbReference type="Rhea" id="RHEA:13065"/>
        <dbReference type="ChEBI" id="CHEBI:15377"/>
        <dbReference type="ChEBI" id="CHEBI:15378"/>
        <dbReference type="ChEBI" id="CHEBI:30616"/>
        <dbReference type="ChEBI" id="CHEBI:43474"/>
        <dbReference type="ChEBI" id="CHEBI:456216"/>
        <dbReference type="EC" id="5.6.2.4"/>
    </reaction>
</comment>
<dbReference type="Gene3D" id="1.10.10.160">
    <property type="match status" value="1"/>
</dbReference>
<evidence type="ECO:0000313" key="12">
    <source>
        <dbReference type="EMBL" id="SHI62608.1"/>
    </source>
</evidence>
<dbReference type="GO" id="GO:0003677">
    <property type="term" value="F:DNA binding"/>
    <property type="evidence" value="ECO:0007669"/>
    <property type="project" value="UniProtKB-KW"/>
</dbReference>
<dbReference type="STRING" id="558155.SAMN04487911_1042"/>
<evidence type="ECO:0000259" key="11">
    <source>
        <dbReference type="PROSITE" id="PS51198"/>
    </source>
</evidence>
<dbReference type="GO" id="GO:0016887">
    <property type="term" value="F:ATP hydrolysis activity"/>
    <property type="evidence" value="ECO:0007669"/>
    <property type="project" value="RHEA"/>
</dbReference>
<evidence type="ECO:0000256" key="4">
    <source>
        <dbReference type="ARBA" id="ARBA00022806"/>
    </source>
</evidence>
<dbReference type="Gene3D" id="3.40.50.300">
    <property type="entry name" value="P-loop containing nucleotide triphosphate hydrolases"/>
    <property type="match status" value="4"/>
</dbReference>
<dbReference type="EC" id="5.6.2.4" evidence="8"/>
<feature type="domain" description="UvrD-like helicase ATP-binding" evidence="11">
    <location>
        <begin position="11"/>
        <end position="499"/>
    </location>
</feature>
<dbReference type="PANTHER" id="PTHR11070:SF63">
    <property type="entry name" value="DNA HELICASE IV"/>
    <property type="match status" value="1"/>
</dbReference>
<gene>
    <name evidence="12" type="ORF">SAMN04487911_1042</name>
</gene>
<comment type="similarity">
    <text evidence="1">Belongs to the helicase family. UvrD subfamily.</text>
</comment>
<evidence type="ECO:0000256" key="1">
    <source>
        <dbReference type="ARBA" id="ARBA00009922"/>
    </source>
</evidence>
<proteinExistence type="inferred from homology"/>
<dbReference type="CDD" id="cd17932">
    <property type="entry name" value="DEXQc_UvrD"/>
    <property type="match status" value="1"/>
</dbReference>
<evidence type="ECO:0000256" key="10">
    <source>
        <dbReference type="PROSITE-ProRule" id="PRU00560"/>
    </source>
</evidence>
<reference evidence="12 13" key="1">
    <citation type="submission" date="2016-11" db="EMBL/GenBank/DDBJ databases">
        <authorList>
            <person name="Jaros S."/>
            <person name="Januszkiewicz K."/>
            <person name="Wedrychowicz H."/>
        </authorList>
    </citation>
    <scope>NUCLEOTIDE SEQUENCE [LARGE SCALE GENOMIC DNA]</scope>
    <source>
        <strain evidence="12 13">CGMCC 1.8863</strain>
    </source>
</reference>
<organism evidence="12 13">
    <name type="scientific">Arenibacter nanhaiticus</name>
    <dbReference type="NCBI Taxonomy" id="558155"/>
    <lineage>
        <taxon>Bacteria</taxon>
        <taxon>Pseudomonadati</taxon>
        <taxon>Bacteroidota</taxon>
        <taxon>Flavobacteriia</taxon>
        <taxon>Flavobacteriales</taxon>
        <taxon>Flavobacteriaceae</taxon>
        <taxon>Arenibacter</taxon>
    </lineage>
</organism>
<evidence type="ECO:0000256" key="9">
    <source>
        <dbReference type="ARBA" id="ARBA00048988"/>
    </source>
</evidence>
<dbReference type="Proteomes" id="UP000184231">
    <property type="component" value="Unassembled WGS sequence"/>
</dbReference>
<dbReference type="Pfam" id="PF00580">
    <property type="entry name" value="UvrD-helicase"/>
    <property type="match status" value="2"/>
</dbReference>
<evidence type="ECO:0000256" key="6">
    <source>
        <dbReference type="ARBA" id="ARBA00023235"/>
    </source>
</evidence>
<evidence type="ECO:0000256" key="8">
    <source>
        <dbReference type="ARBA" id="ARBA00034808"/>
    </source>
</evidence>
<dbReference type="InterPro" id="IPR027417">
    <property type="entry name" value="P-loop_NTPase"/>
</dbReference>
<dbReference type="InterPro" id="IPR000212">
    <property type="entry name" value="DNA_helicase_UvrD/REP"/>
</dbReference>
<dbReference type="GO" id="GO:0043138">
    <property type="term" value="F:3'-5' DNA helicase activity"/>
    <property type="evidence" value="ECO:0007669"/>
    <property type="project" value="UniProtKB-EC"/>
</dbReference>
<evidence type="ECO:0000256" key="5">
    <source>
        <dbReference type="ARBA" id="ARBA00022840"/>
    </source>
</evidence>
<dbReference type="GO" id="GO:0000725">
    <property type="term" value="P:recombinational repair"/>
    <property type="evidence" value="ECO:0007669"/>
    <property type="project" value="TreeGrafter"/>
</dbReference>
<dbReference type="PROSITE" id="PS51198">
    <property type="entry name" value="UVRD_HELICASE_ATP_BIND"/>
    <property type="match status" value="1"/>
</dbReference>
<protein>
    <recommendedName>
        <fullName evidence="8">DNA 3'-5' helicase</fullName>
        <ecNumber evidence="8">5.6.2.4</ecNumber>
    </recommendedName>
</protein>
<dbReference type="InterPro" id="IPR013986">
    <property type="entry name" value="DExx_box_DNA_helicase_dom_sf"/>
</dbReference>
<keyword evidence="2 10" id="KW-0547">Nucleotide-binding</keyword>
<sequence>MNTIHTRTDLSPLNDQQRKAVLSRENRVLVLAGAGSGKTNTLLQKINYLINDVQADSKSILAITYTKNAANEMIDRMILAADKTGFYKKVMETNGLTKKEKDQERKKMLHKYPWLNQITMKTFHGLCYQIMRDEGVNVYDNQFKIVHSHRDNSADFFGNTAPENESEIIQKVAIKMSEKRDFLIALKRYILDYFVDNIKEDQGSLEFRPEGLFFTTLKGEKVRSKSEQYIADWLFRNNIDYKYELKERISNSNFHPDFFIPSANIYLEHVSKLSHPTFWKEMELKKGGMTCIKTFDKATHNSAVFNQMLDKVIKGRISNDLSSATVLNYHEEFGGFKKELNKFFRLVLDVKGAINASNKSIVEISEEASKSKHERVRLFYKIVLPIIKGYDAYCVDRSYLDFDGLIKYSLKLFKEHNTIRNRYEKQYKYILVDEFQDVNNQQVAFLKYLVGKDSQLFCVGDDWQSIYGFRGSEIDFIVNFKEHFKQPEIITLNLNYRSTDPIVKASNEIIKKNRFQVSKDMSAVKKGGPKIEVNYAQLEAETNSFIWEKIQKHLGEGINADEILILYRRSAMKTSIQKSLEKSGVKVQFKTIHSAKGLEAKVVFILGLNSAPGGFPDPWMQDKIYHVIKKTEYNTLLEEERRLFYVALTRAKEHLYLVTPYQLSFFFKKKRVKTGLKI</sequence>
<dbReference type="PANTHER" id="PTHR11070">
    <property type="entry name" value="UVRD / RECB / PCRA DNA HELICASE FAMILY MEMBER"/>
    <property type="match status" value="1"/>
</dbReference>
<dbReference type="Pfam" id="PF13361">
    <property type="entry name" value="UvrD_C"/>
    <property type="match status" value="1"/>
</dbReference>
<dbReference type="GO" id="GO:0005524">
    <property type="term" value="F:ATP binding"/>
    <property type="evidence" value="ECO:0007669"/>
    <property type="project" value="UniProtKB-UniRule"/>
</dbReference>
<keyword evidence="4 10" id="KW-0347">Helicase</keyword>
<accession>A0A1M6CPH5</accession>
<dbReference type="CDD" id="cd18807">
    <property type="entry name" value="SF1_C_UvrD"/>
    <property type="match status" value="1"/>
</dbReference>
<evidence type="ECO:0000256" key="3">
    <source>
        <dbReference type="ARBA" id="ARBA00022801"/>
    </source>
</evidence>
<dbReference type="OrthoDB" id="9809039at2"/>
<evidence type="ECO:0000256" key="2">
    <source>
        <dbReference type="ARBA" id="ARBA00022741"/>
    </source>
</evidence>
<dbReference type="EMBL" id="FQYX01000004">
    <property type="protein sequence ID" value="SHI62608.1"/>
    <property type="molecule type" value="Genomic_DNA"/>
</dbReference>
<keyword evidence="5 10" id="KW-0067">ATP-binding</keyword>
<dbReference type="AlphaFoldDB" id="A0A1M6CPH5"/>
<name>A0A1M6CPH5_9FLAO</name>
<dbReference type="InterPro" id="IPR014016">
    <property type="entry name" value="UvrD-like_ATP-bd"/>
</dbReference>
<evidence type="ECO:0000256" key="7">
    <source>
        <dbReference type="ARBA" id="ARBA00034617"/>
    </source>
</evidence>
<comment type="catalytic activity">
    <reaction evidence="7">
        <text>Couples ATP hydrolysis with the unwinding of duplex DNA by translocating in the 3'-5' direction.</text>
        <dbReference type="EC" id="5.6.2.4"/>
    </reaction>
</comment>